<name>A0ABU9Y2F9_9SPHN</name>
<dbReference type="RefSeq" id="WP_343891229.1">
    <property type="nucleotide sequence ID" value="NZ_BAAAEH010000040.1"/>
</dbReference>
<accession>A0ABU9Y2F9</accession>
<proteinExistence type="predicted"/>
<organism evidence="2 3">
    <name type="scientific">Sphingomonas oligophenolica</name>
    <dbReference type="NCBI Taxonomy" id="301154"/>
    <lineage>
        <taxon>Bacteria</taxon>
        <taxon>Pseudomonadati</taxon>
        <taxon>Pseudomonadota</taxon>
        <taxon>Alphaproteobacteria</taxon>
        <taxon>Sphingomonadales</taxon>
        <taxon>Sphingomonadaceae</taxon>
        <taxon>Sphingomonas</taxon>
    </lineage>
</organism>
<feature type="transmembrane region" description="Helical" evidence="1">
    <location>
        <begin position="46"/>
        <end position="63"/>
    </location>
</feature>
<keyword evidence="1" id="KW-0812">Transmembrane</keyword>
<sequence length="139" mass="14130">MNAPVTIDNKPKPAPRKAVERAIDTTRQTARDAARRTAEGIEANPISVLVGGVALGVLAGALIPRTEQESKLLAPVGKRLTETATGAVQAARDAGKAELDSLGLNKEAARDQVGKVIEGVIKALSSAGAAAAKASSGKE</sequence>
<reference evidence="2 3" key="1">
    <citation type="submission" date="2024-05" db="EMBL/GenBank/DDBJ databases">
        <authorList>
            <person name="Liu Q."/>
            <person name="Xin Y.-H."/>
        </authorList>
    </citation>
    <scope>NUCLEOTIDE SEQUENCE [LARGE SCALE GENOMIC DNA]</scope>
    <source>
        <strain evidence="2 3">CGMCC 1.10181</strain>
    </source>
</reference>
<gene>
    <name evidence="2" type="ORF">ABC974_10135</name>
</gene>
<evidence type="ECO:0000256" key="1">
    <source>
        <dbReference type="SAM" id="Phobius"/>
    </source>
</evidence>
<evidence type="ECO:0008006" key="4">
    <source>
        <dbReference type="Google" id="ProtNLM"/>
    </source>
</evidence>
<comment type="caution">
    <text evidence="2">The sequence shown here is derived from an EMBL/GenBank/DDBJ whole genome shotgun (WGS) entry which is preliminary data.</text>
</comment>
<dbReference type="EMBL" id="JBDIME010000006">
    <property type="protein sequence ID" value="MEN2789985.1"/>
    <property type="molecule type" value="Genomic_DNA"/>
</dbReference>
<keyword evidence="1" id="KW-0472">Membrane</keyword>
<keyword evidence="3" id="KW-1185">Reference proteome</keyword>
<dbReference type="Proteomes" id="UP001419910">
    <property type="component" value="Unassembled WGS sequence"/>
</dbReference>
<evidence type="ECO:0000313" key="3">
    <source>
        <dbReference type="Proteomes" id="UP001419910"/>
    </source>
</evidence>
<protein>
    <recommendedName>
        <fullName evidence="4">YtxH domain-containing protein</fullName>
    </recommendedName>
</protein>
<evidence type="ECO:0000313" key="2">
    <source>
        <dbReference type="EMBL" id="MEN2789985.1"/>
    </source>
</evidence>
<keyword evidence="1" id="KW-1133">Transmembrane helix</keyword>